<dbReference type="OrthoDB" id="10148760at2759"/>
<organism evidence="2 3">
    <name type="scientific">Branchiostoma lanceolatum</name>
    <name type="common">Common lancelet</name>
    <name type="synonym">Amphioxus lanceolatum</name>
    <dbReference type="NCBI Taxonomy" id="7740"/>
    <lineage>
        <taxon>Eukaryota</taxon>
        <taxon>Metazoa</taxon>
        <taxon>Chordata</taxon>
        <taxon>Cephalochordata</taxon>
        <taxon>Leptocardii</taxon>
        <taxon>Amphioxiformes</taxon>
        <taxon>Branchiostomatidae</taxon>
        <taxon>Branchiostoma</taxon>
    </lineage>
</organism>
<protein>
    <submittedName>
        <fullName evidence="2">Hypp1407 protein</fullName>
    </submittedName>
</protein>
<feature type="compositionally biased region" description="Basic and acidic residues" evidence="1">
    <location>
        <begin position="928"/>
        <end position="940"/>
    </location>
</feature>
<accession>A0A8K0EKK7</accession>
<feature type="compositionally biased region" description="Basic and acidic residues" evidence="1">
    <location>
        <begin position="832"/>
        <end position="862"/>
    </location>
</feature>
<feature type="region of interest" description="Disordered" evidence="1">
    <location>
        <begin position="876"/>
        <end position="964"/>
    </location>
</feature>
<dbReference type="EMBL" id="OV696687">
    <property type="protein sequence ID" value="CAH1254767.1"/>
    <property type="molecule type" value="Genomic_DNA"/>
</dbReference>
<feature type="compositionally biased region" description="Basic residues" evidence="1">
    <location>
        <begin position="893"/>
        <end position="906"/>
    </location>
</feature>
<gene>
    <name evidence="2" type="primary">Hypp1407</name>
    <name evidence="2" type="ORF">BLAG_LOCUS14051</name>
</gene>
<reference evidence="2" key="1">
    <citation type="submission" date="2022-01" db="EMBL/GenBank/DDBJ databases">
        <authorList>
            <person name="Braso-Vives M."/>
        </authorList>
    </citation>
    <scope>NUCLEOTIDE SEQUENCE</scope>
</reference>
<proteinExistence type="predicted"/>
<dbReference type="AlphaFoldDB" id="A0A8K0EKK7"/>
<dbReference type="Proteomes" id="UP000838412">
    <property type="component" value="Chromosome 2"/>
</dbReference>
<evidence type="ECO:0000313" key="3">
    <source>
        <dbReference type="Proteomes" id="UP000838412"/>
    </source>
</evidence>
<sequence length="974" mass="108410">MGEGGETKWRQQWLEPSLVLERHCTAWSSLTTCCLLQFEEDFAAFGHDFCVSLAMSEFFEPSLGGAYPTMSIYGEPLYADVLGPFYGIESGGSFPTTSPTVSSDSIQPPGWEDKTVQDLKDIWKDPEESLLSKYTSTVERDDVPQIEELARLFVFRAKTSPRWLPYYTGLSPTETPCPELQVQATESPGATPTHDDIRVLARDDEMQDVEDWINGAPDLDISSMLQEAGCDLFSCSDGENMSVATSTGQFTGDQTPEGDLIGCEEPHDLNISSVLQEAGCDQLSVSDGENMSVATDSVLFPGWGDKTVHHDLQDIWMDKEESYHSTVEREDVTQIEELARLFVFRAKTSPRWLPYYTGLSPSETPCPELQVQATESPGATPTHDDIRVLARDDEMQDVEDWLNGAPDLDISSMLQEAGCDLLSCSDGENMSVVTSIGQFTSGQTPEGDRPVLIGCEEPQSSQCVASFTEEDDKSDILDLTSTTNDSQAERPLPCLLFERQSPVNTPKPSSPATELLLTPVYDDSCARYPDHPSCAEEPPSPKCTSVVERDDWAMIAAVATILVFRAKHSLRHVPYYTCQSPAGTPLSTPRLAVEGSWVHEDVQSLAKRAEEEDIADWVNGMCGTGEDVQGLAKKVDQEDTQEFVNEMCDDQSAPATLMHQDQDLQVGLAKKVDKEDTQEFVKEMCGDQSTPTSLIHQDVQGLVKKDDKEEIQDFVGDQSTPTTLMHQGKDLQGLPKEVDKEDSQDFVSKTCGDRATVTPTTPTHKGEDVNDLAKEVFKESPRDLVQTTPTALLYQDAQGLEKEEQDNSVLTDMCDDSHQTVPTTLTGQNEDTQAKTVDKEDQGKLVTEKDTKAKTDEPKKRGGKWWDLRIKRERMVTGRTNGSNNDKKDAKERRKWWRRVFTRKNGGKTSGNDSEPRKSRWKVFRRKQSQENEETTKDSNTKWWKIGSKNSVKSQDGPGIDDKKGKIRGRCICM</sequence>
<feature type="compositionally biased region" description="Polar residues" evidence="1">
    <location>
        <begin position="819"/>
        <end position="831"/>
    </location>
</feature>
<name>A0A8K0EKK7_BRALA</name>
<evidence type="ECO:0000256" key="1">
    <source>
        <dbReference type="SAM" id="MobiDB-lite"/>
    </source>
</evidence>
<keyword evidence="3" id="KW-1185">Reference proteome</keyword>
<evidence type="ECO:0000313" key="2">
    <source>
        <dbReference type="EMBL" id="CAH1254767.1"/>
    </source>
</evidence>
<feature type="region of interest" description="Disordered" evidence="1">
    <location>
        <begin position="815"/>
        <end position="862"/>
    </location>
</feature>